<feature type="transmembrane region" description="Helical" evidence="7">
    <location>
        <begin position="391"/>
        <end position="410"/>
    </location>
</feature>
<name>A0A430JIU9_9BACL</name>
<dbReference type="PIRSF" id="PIRSF006060">
    <property type="entry name" value="AA_transporter"/>
    <property type="match status" value="1"/>
</dbReference>
<dbReference type="AlphaFoldDB" id="A0A430JIU9"/>
<feature type="transmembrane region" description="Helical" evidence="7">
    <location>
        <begin position="416"/>
        <end position="434"/>
    </location>
</feature>
<feature type="transmembrane region" description="Helical" evidence="7">
    <location>
        <begin position="12"/>
        <end position="34"/>
    </location>
</feature>
<feature type="transmembrane region" description="Helical" evidence="7">
    <location>
        <begin position="118"/>
        <end position="143"/>
    </location>
</feature>
<proteinExistence type="predicted"/>
<feature type="transmembrane region" description="Helical" evidence="7">
    <location>
        <begin position="236"/>
        <end position="256"/>
    </location>
</feature>
<evidence type="ECO:0000313" key="9">
    <source>
        <dbReference type="EMBL" id="RTE10932.1"/>
    </source>
</evidence>
<accession>A0A430JIU9</accession>
<dbReference type="GO" id="GO:0016020">
    <property type="term" value="C:membrane"/>
    <property type="evidence" value="ECO:0007669"/>
    <property type="project" value="UniProtKB-SubCell"/>
</dbReference>
<dbReference type="Gene3D" id="1.20.1740.10">
    <property type="entry name" value="Amino acid/polyamine transporter I"/>
    <property type="match status" value="1"/>
</dbReference>
<dbReference type="PROSITE" id="PS51257">
    <property type="entry name" value="PROKAR_LIPOPROTEIN"/>
    <property type="match status" value="1"/>
</dbReference>
<dbReference type="OrthoDB" id="9780162at2"/>
<evidence type="ECO:0000256" key="7">
    <source>
        <dbReference type="SAM" id="Phobius"/>
    </source>
</evidence>
<dbReference type="InterPro" id="IPR004841">
    <property type="entry name" value="AA-permease/SLC12A_dom"/>
</dbReference>
<feature type="transmembrane region" description="Helical" evidence="7">
    <location>
        <begin position="330"/>
        <end position="351"/>
    </location>
</feature>
<dbReference type="Proteomes" id="UP000276128">
    <property type="component" value="Unassembled WGS sequence"/>
</dbReference>
<dbReference type="Pfam" id="PF00324">
    <property type="entry name" value="AA_permease"/>
    <property type="match status" value="1"/>
</dbReference>
<feature type="transmembrane region" description="Helical" evidence="7">
    <location>
        <begin position="283"/>
        <end position="310"/>
    </location>
</feature>
<feature type="transmembrane region" description="Helical" evidence="7">
    <location>
        <begin position="198"/>
        <end position="224"/>
    </location>
</feature>
<feature type="domain" description="Amino acid permease/ SLC12A" evidence="8">
    <location>
        <begin position="20"/>
        <end position="380"/>
    </location>
</feature>
<evidence type="ECO:0000256" key="6">
    <source>
        <dbReference type="ARBA" id="ARBA00023136"/>
    </source>
</evidence>
<gene>
    <name evidence="9" type="ORF">EJQ19_04125</name>
</gene>
<evidence type="ECO:0000256" key="2">
    <source>
        <dbReference type="ARBA" id="ARBA00022448"/>
    </source>
</evidence>
<keyword evidence="5 7" id="KW-1133">Transmembrane helix</keyword>
<dbReference type="PANTHER" id="PTHR43495:SF5">
    <property type="entry name" value="GAMMA-AMINOBUTYRIC ACID PERMEASE"/>
    <property type="match status" value="1"/>
</dbReference>
<keyword evidence="10" id="KW-1185">Reference proteome</keyword>
<keyword evidence="3 7" id="KW-0812">Transmembrane</keyword>
<dbReference type="RefSeq" id="WP_126139932.1">
    <property type="nucleotide sequence ID" value="NZ_RXHU01000014.1"/>
</dbReference>
<dbReference type="EMBL" id="RXHU01000014">
    <property type="protein sequence ID" value="RTE10932.1"/>
    <property type="molecule type" value="Genomic_DNA"/>
</dbReference>
<evidence type="ECO:0000256" key="4">
    <source>
        <dbReference type="ARBA" id="ARBA00022970"/>
    </source>
</evidence>
<protein>
    <submittedName>
        <fullName evidence="9">Amino acid permease</fullName>
    </submittedName>
</protein>
<organism evidence="9 10">
    <name type="scientific">Paenibacillus whitsoniae</name>
    <dbReference type="NCBI Taxonomy" id="2496558"/>
    <lineage>
        <taxon>Bacteria</taxon>
        <taxon>Bacillati</taxon>
        <taxon>Bacillota</taxon>
        <taxon>Bacilli</taxon>
        <taxon>Bacillales</taxon>
        <taxon>Paenibacillaceae</taxon>
        <taxon>Paenibacillus</taxon>
    </lineage>
</organism>
<dbReference type="GO" id="GO:0006865">
    <property type="term" value="P:amino acid transport"/>
    <property type="evidence" value="ECO:0007669"/>
    <property type="project" value="UniProtKB-KW"/>
</dbReference>
<evidence type="ECO:0000259" key="8">
    <source>
        <dbReference type="Pfam" id="PF00324"/>
    </source>
</evidence>
<dbReference type="PANTHER" id="PTHR43495">
    <property type="entry name" value="GABA PERMEASE"/>
    <property type="match status" value="1"/>
</dbReference>
<comment type="caution">
    <text evidence="9">The sequence shown here is derived from an EMBL/GenBank/DDBJ whole genome shotgun (WGS) entry which is preliminary data.</text>
</comment>
<sequence length="463" mass="50559">MGKRNNSEKSGSMTWWQLSLFGVACTIGTGYFLGSGMAMQMAGGTSMILFALAATGTYLVFDVLSLMAAADPQQGSFRVYAKKAFGRWAGFSSGWVYWSSELLIMGSQLTALSLFTRIWFPAIPMWILAVGYAVLGLGVILLGSKPFERAEHVFALIKISAILMFLLIAVGAILHWIPGNGHPQFPTTKQAYMPDGSLGIWSAFIYAFYAFGGIEILGMMTLRLKDPQEMPKSGKVMIGGLAFIYIASLALALTLLKAERLQAKESPFQLALSQYDLPLVPHIFNAILIIAGFSTMVASLFAITTIMVTLAKDRDAPPIFAKTTNGNRKLPVYAIGFTTCGIGCAVVMALLLPDSLYAYITTAAGIMLLYNWLFILLSAGRLLELSVWGKIKRVAGMVLILAAIVGTVFHGTSRPGFWVSLLFIAVISCLTLWMTRKWRRGDTSGEKQARELVIFERKKEGAR</sequence>
<evidence type="ECO:0000256" key="1">
    <source>
        <dbReference type="ARBA" id="ARBA00004141"/>
    </source>
</evidence>
<feature type="transmembrane region" description="Helical" evidence="7">
    <location>
        <begin position="46"/>
        <end position="68"/>
    </location>
</feature>
<keyword evidence="6 7" id="KW-0472">Membrane</keyword>
<reference evidence="9 10" key="1">
    <citation type="submission" date="2018-12" db="EMBL/GenBank/DDBJ databases">
        <title>Bacillus ochoae sp. nov., Paenibacillus whitsoniae sp. nov., Paenibacillus spiritus sp. nov. Isolated from the Mars Exploration Rover during spacecraft assembly.</title>
        <authorList>
            <person name="Seuylemezian A."/>
            <person name="Vaishampayan P."/>
        </authorList>
    </citation>
    <scope>NUCLEOTIDE SEQUENCE [LARGE SCALE GENOMIC DNA]</scope>
    <source>
        <strain evidence="9 10">MER 54</strain>
    </source>
</reference>
<comment type="subcellular location">
    <subcellularLocation>
        <location evidence="1">Membrane</location>
        <topology evidence="1">Multi-pass membrane protein</topology>
    </subcellularLocation>
</comment>
<evidence type="ECO:0000256" key="3">
    <source>
        <dbReference type="ARBA" id="ARBA00022692"/>
    </source>
</evidence>
<feature type="transmembrane region" description="Helical" evidence="7">
    <location>
        <begin position="357"/>
        <end position="379"/>
    </location>
</feature>
<dbReference type="GO" id="GO:0055085">
    <property type="term" value="P:transmembrane transport"/>
    <property type="evidence" value="ECO:0007669"/>
    <property type="project" value="InterPro"/>
</dbReference>
<feature type="transmembrane region" description="Helical" evidence="7">
    <location>
        <begin position="155"/>
        <end position="178"/>
    </location>
</feature>
<keyword evidence="4" id="KW-0029">Amino-acid transport</keyword>
<evidence type="ECO:0000313" key="10">
    <source>
        <dbReference type="Proteomes" id="UP000276128"/>
    </source>
</evidence>
<evidence type="ECO:0000256" key="5">
    <source>
        <dbReference type="ARBA" id="ARBA00022989"/>
    </source>
</evidence>
<keyword evidence="2" id="KW-0813">Transport</keyword>